<evidence type="ECO:0000313" key="7">
    <source>
        <dbReference type="Proteomes" id="UP000323454"/>
    </source>
</evidence>
<dbReference type="Pfam" id="PF00355">
    <property type="entry name" value="Rieske"/>
    <property type="match status" value="1"/>
</dbReference>
<reference evidence="6 7" key="2">
    <citation type="submission" date="2019-09" db="EMBL/GenBank/DDBJ databases">
        <authorList>
            <person name="Jin C."/>
        </authorList>
    </citation>
    <scope>NUCLEOTIDE SEQUENCE [LARGE SCALE GENOMIC DNA]</scope>
    <source>
        <strain evidence="6 7">AN110305</strain>
    </source>
</reference>
<dbReference type="GO" id="GO:0046872">
    <property type="term" value="F:metal ion binding"/>
    <property type="evidence" value="ECO:0007669"/>
    <property type="project" value="UniProtKB-KW"/>
</dbReference>
<dbReference type="AlphaFoldDB" id="A0A5B2WPA1"/>
<dbReference type="SUPFAM" id="SSF50022">
    <property type="entry name" value="ISP domain"/>
    <property type="match status" value="1"/>
</dbReference>
<evidence type="ECO:0000256" key="1">
    <source>
        <dbReference type="ARBA" id="ARBA00022714"/>
    </source>
</evidence>
<evidence type="ECO:0000259" key="5">
    <source>
        <dbReference type="PROSITE" id="PS51296"/>
    </source>
</evidence>
<keyword evidence="7" id="KW-1185">Reference proteome</keyword>
<dbReference type="GO" id="GO:0051537">
    <property type="term" value="F:2 iron, 2 sulfur cluster binding"/>
    <property type="evidence" value="ECO:0007669"/>
    <property type="project" value="UniProtKB-KW"/>
</dbReference>
<keyword evidence="1" id="KW-0001">2Fe-2S</keyword>
<gene>
    <name evidence="6" type="ORF">F0L68_35010</name>
</gene>
<keyword evidence="4" id="KW-0411">Iron-sulfur</keyword>
<keyword evidence="2" id="KW-0479">Metal-binding</keyword>
<accession>A0A5B2WPA1</accession>
<dbReference type="PROSITE" id="PS51296">
    <property type="entry name" value="RIESKE"/>
    <property type="match status" value="1"/>
</dbReference>
<dbReference type="InterPro" id="IPR036922">
    <property type="entry name" value="Rieske_2Fe-2S_sf"/>
</dbReference>
<feature type="domain" description="Rieske" evidence="5">
    <location>
        <begin position="12"/>
        <end position="75"/>
    </location>
</feature>
<organism evidence="6 7">
    <name type="scientific">Solihabitans fulvus</name>
    <dbReference type="NCBI Taxonomy" id="1892852"/>
    <lineage>
        <taxon>Bacteria</taxon>
        <taxon>Bacillati</taxon>
        <taxon>Actinomycetota</taxon>
        <taxon>Actinomycetes</taxon>
        <taxon>Pseudonocardiales</taxon>
        <taxon>Pseudonocardiaceae</taxon>
        <taxon>Solihabitans</taxon>
    </lineage>
</organism>
<evidence type="ECO:0000256" key="4">
    <source>
        <dbReference type="ARBA" id="ARBA00023014"/>
    </source>
</evidence>
<dbReference type="OrthoDB" id="147178at2"/>
<dbReference type="Gene3D" id="2.102.10.10">
    <property type="entry name" value="Rieske [2Fe-2S] iron-sulphur domain"/>
    <property type="match status" value="1"/>
</dbReference>
<evidence type="ECO:0000256" key="3">
    <source>
        <dbReference type="ARBA" id="ARBA00023004"/>
    </source>
</evidence>
<protein>
    <submittedName>
        <fullName evidence="6">Rieske 2Fe-2S domain-containing protein</fullName>
    </submittedName>
</protein>
<dbReference type="GO" id="GO:0004497">
    <property type="term" value="F:monooxygenase activity"/>
    <property type="evidence" value="ECO:0007669"/>
    <property type="project" value="UniProtKB-ARBA"/>
</dbReference>
<keyword evidence="3" id="KW-0408">Iron</keyword>
<evidence type="ECO:0000256" key="2">
    <source>
        <dbReference type="ARBA" id="ARBA00022723"/>
    </source>
</evidence>
<dbReference type="GO" id="GO:0016705">
    <property type="term" value="F:oxidoreductase activity, acting on paired donors, with incorporation or reduction of molecular oxygen"/>
    <property type="evidence" value="ECO:0007669"/>
    <property type="project" value="UniProtKB-ARBA"/>
</dbReference>
<dbReference type="InterPro" id="IPR017941">
    <property type="entry name" value="Rieske_2Fe-2S"/>
</dbReference>
<evidence type="ECO:0000313" key="6">
    <source>
        <dbReference type="EMBL" id="KAA2252532.1"/>
    </source>
</evidence>
<name>A0A5B2WPA1_9PSEU</name>
<proteinExistence type="predicted"/>
<sequence length="128" mass="13662">MRLPDPLRRGLPRMLVLTFAVSGAGNCVEVGGAPFVYARTTLGSFVLPARCSHRGGPLHLARVEPGRARLICPWHEQATSVKRLARTGIPAVRRGEVVTAVFADATPDNWSTGHLPLSPDLDGTSVSV</sequence>
<comment type="caution">
    <text evidence="6">The sequence shown here is derived from an EMBL/GenBank/DDBJ whole genome shotgun (WGS) entry which is preliminary data.</text>
</comment>
<dbReference type="Proteomes" id="UP000323454">
    <property type="component" value="Unassembled WGS sequence"/>
</dbReference>
<reference evidence="6 7" key="1">
    <citation type="submission" date="2019-09" db="EMBL/GenBank/DDBJ databases">
        <title>Goodfellowia gen. nov., a new genus of the Pseudonocardineae related to Actinoalloteichus, containing Goodfellowia coeruleoviolacea gen. nov., comb. nov. gen. nov., comb. nov.</title>
        <authorList>
            <person name="Labeda D."/>
        </authorList>
    </citation>
    <scope>NUCLEOTIDE SEQUENCE [LARGE SCALE GENOMIC DNA]</scope>
    <source>
        <strain evidence="6 7">AN110305</strain>
    </source>
</reference>
<dbReference type="EMBL" id="VUOB01000074">
    <property type="protein sequence ID" value="KAA2252532.1"/>
    <property type="molecule type" value="Genomic_DNA"/>
</dbReference>